<dbReference type="RefSeq" id="WP_070729245.1">
    <property type="nucleotide sequence ID" value="NZ_MDZB01000131.1"/>
</dbReference>
<evidence type="ECO:0000313" key="1">
    <source>
        <dbReference type="EMBL" id="OGX83346.1"/>
    </source>
</evidence>
<accession>A0A1G1SXJ6</accession>
<dbReference type="AlphaFoldDB" id="A0A1G1SXJ6"/>
<protein>
    <recommendedName>
        <fullName evidence="3">Bacterial Pleckstrin homology domain-containing protein</fullName>
    </recommendedName>
</protein>
<organism evidence="1 2">
    <name type="scientific">Hymenobacter lapidarius</name>
    <dbReference type="NCBI Taxonomy" id="1908237"/>
    <lineage>
        <taxon>Bacteria</taxon>
        <taxon>Pseudomonadati</taxon>
        <taxon>Bacteroidota</taxon>
        <taxon>Cytophagia</taxon>
        <taxon>Cytophagales</taxon>
        <taxon>Hymenobacteraceae</taxon>
        <taxon>Hymenobacter</taxon>
    </lineage>
</organism>
<evidence type="ECO:0008006" key="3">
    <source>
        <dbReference type="Google" id="ProtNLM"/>
    </source>
</evidence>
<comment type="caution">
    <text evidence="1">The sequence shown here is derived from an EMBL/GenBank/DDBJ whole genome shotgun (WGS) entry which is preliminary data.</text>
</comment>
<dbReference type="Proteomes" id="UP000176294">
    <property type="component" value="Unassembled WGS sequence"/>
</dbReference>
<reference evidence="1 2" key="1">
    <citation type="submission" date="2016-08" db="EMBL/GenBank/DDBJ databases">
        <title>Hymenobacter coccineus sp. nov., Hymenobacter lapidarius sp. nov. and Hymenobacter glacialis sp. nov., isolated from Antarctic soil.</title>
        <authorList>
            <person name="Sedlacek I."/>
            <person name="Kralova S."/>
            <person name="Kyrova K."/>
            <person name="Maslanova I."/>
            <person name="Stankova E."/>
            <person name="Vrbovska V."/>
            <person name="Nemec M."/>
            <person name="Bartak M."/>
            <person name="Svec P."/>
            <person name="Busse H.-J."/>
            <person name="Pantucek R."/>
        </authorList>
    </citation>
    <scope>NUCLEOTIDE SEQUENCE [LARGE SCALE GENOMIC DNA]</scope>
    <source>
        <strain evidence="1 2">CCM 8643</strain>
    </source>
</reference>
<dbReference type="STRING" id="1908237.BEN47_03375"/>
<name>A0A1G1SXJ6_9BACT</name>
<dbReference type="EMBL" id="MDZB01000131">
    <property type="protein sequence ID" value="OGX83346.1"/>
    <property type="molecule type" value="Genomic_DNA"/>
</dbReference>
<evidence type="ECO:0000313" key="2">
    <source>
        <dbReference type="Proteomes" id="UP000176294"/>
    </source>
</evidence>
<sequence length="119" mass="13082">MVEVTHQGDDVLFTVQGLHKLWAFKSSLTIPRSHIAGVRQDPEAARNLKGWRALGTAVPWGLKAGTFYLDGTPGLKPAFIDMVDPDQTVIIDLHDEEYQQLIIEVEDPAAVVALLAAQH</sequence>
<dbReference type="OrthoDB" id="530515at2"/>
<proteinExistence type="predicted"/>
<keyword evidence="2" id="KW-1185">Reference proteome</keyword>
<gene>
    <name evidence="1" type="ORF">BEN47_03375</name>
</gene>